<comment type="caution">
    <text evidence="1">The sequence shown here is derived from an EMBL/GenBank/DDBJ whole genome shotgun (WGS) entry which is preliminary data.</text>
</comment>
<accession>A0AAV8ZHQ9</accession>
<dbReference type="EMBL" id="JANEYF010001469">
    <property type="protein sequence ID" value="KAJ8963883.1"/>
    <property type="molecule type" value="Genomic_DNA"/>
</dbReference>
<name>A0AAV8ZHQ9_9CUCU</name>
<dbReference type="Proteomes" id="UP001162156">
    <property type="component" value="Unassembled WGS sequence"/>
</dbReference>
<dbReference type="AlphaFoldDB" id="A0AAV8ZHQ9"/>
<gene>
    <name evidence="1" type="ORF">NQ314_005319</name>
</gene>
<proteinExistence type="predicted"/>
<keyword evidence="2" id="KW-1185">Reference proteome</keyword>
<evidence type="ECO:0000313" key="1">
    <source>
        <dbReference type="EMBL" id="KAJ8963883.1"/>
    </source>
</evidence>
<reference evidence="1" key="1">
    <citation type="journal article" date="2023" name="Insect Mol. Biol.">
        <title>Genome sequencing provides insights into the evolution of gene families encoding plant cell wall-degrading enzymes in longhorned beetles.</title>
        <authorList>
            <person name="Shin N.R."/>
            <person name="Okamura Y."/>
            <person name="Kirsch R."/>
            <person name="Pauchet Y."/>
        </authorList>
    </citation>
    <scope>NUCLEOTIDE SEQUENCE</scope>
    <source>
        <strain evidence="1">RBIC_L_NR</strain>
    </source>
</reference>
<protein>
    <submittedName>
        <fullName evidence="1">Uncharacterized protein</fullName>
    </submittedName>
</protein>
<organism evidence="1 2">
    <name type="scientific">Rhamnusium bicolor</name>
    <dbReference type="NCBI Taxonomy" id="1586634"/>
    <lineage>
        <taxon>Eukaryota</taxon>
        <taxon>Metazoa</taxon>
        <taxon>Ecdysozoa</taxon>
        <taxon>Arthropoda</taxon>
        <taxon>Hexapoda</taxon>
        <taxon>Insecta</taxon>
        <taxon>Pterygota</taxon>
        <taxon>Neoptera</taxon>
        <taxon>Endopterygota</taxon>
        <taxon>Coleoptera</taxon>
        <taxon>Polyphaga</taxon>
        <taxon>Cucujiformia</taxon>
        <taxon>Chrysomeloidea</taxon>
        <taxon>Cerambycidae</taxon>
        <taxon>Lepturinae</taxon>
        <taxon>Rhagiini</taxon>
        <taxon>Rhamnusium</taxon>
    </lineage>
</organism>
<evidence type="ECO:0000313" key="2">
    <source>
        <dbReference type="Proteomes" id="UP001162156"/>
    </source>
</evidence>
<sequence length="80" mass="9334">MSKLVPRYKRICKLKNLKLNNVITLKKSTPKNKENIIKNVINTKRNEISMTKNVKNKKINNVNNITKKRSQIEGNAEEEI</sequence>